<evidence type="ECO:0000313" key="2">
    <source>
        <dbReference type="Proteomes" id="UP000789405"/>
    </source>
</evidence>
<accession>A0A9N9CJJ0</accession>
<gene>
    <name evidence="1" type="ORF">DERYTH_LOCUS7795</name>
</gene>
<dbReference type="OrthoDB" id="10555029at2759"/>
<dbReference type="EMBL" id="CAJVPY010003866">
    <property type="protein sequence ID" value="CAG8604076.1"/>
    <property type="molecule type" value="Genomic_DNA"/>
</dbReference>
<sequence length="43" mass="5098">MSSELSIRIQKAIEEFFNKNSNWTLLGFLKYRAEASDFTYYKG</sequence>
<protein>
    <submittedName>
        <fullName evidence="1">8059_t:CDS:1</fullName>
    </submittedName>
</protein>
<keyword evidence="2" id="KW-1185">Reference proteome</keyword>
<dbReference type="AlphaFoldDB" id="A0A9N9CJJ0"/>
<name>A0A9N9CJJ0_9GLOM</name>
<reference evidence="1" key="1">
    <citation type="submission" date="2021-06" db="EMBL/GenBank/DDBJ databases">
        <authorList>
            <person name="Kallberg Y."/>
            <person name="Tangrot J."/>
            <person name="Rosling A."/>
        </authorList>
    </citation>
    <scope>NUCLEOTIDE SEQUENCE</scope>
    <source>
        <strain evidence="1">MA453B</strain>
    </source>
</reference>
<dbReference type="Proteomes" id="UP000789405">
    <property type="component" value="Unassembled WGS sequence"/>
</dbReference>
<feature type="non-terminal residue" evidence="1">
    <location>
        <position position="43"/>
    </location>
</feature>
<organism evidence="1 2">
    <name type="scientific">Dentiscutata erythropus</name>
    <dbReference type="NCBI Taxonomy" id="1348616"/>
    <lineage>
        <taxon>Eukaryota</taxon>
        <taxon>Fungi</taxon>
        <taxon>Fungi incertae sedis</taxon>
        <taxon>Mucoromycota</taxon>
        <taxon>Glomeromycotina</taxon>
        <taxon>Glomeromycetes</taxon>
        <taxon>Diversisporales</taxon>
        <taxon>Gigasporaceae</taxon>
        <taxon>Dentiscutata</taxon>
    </lineage>
</organism>
<proteinExistence type="predicted"/>
<evidence type="ECO:0000313" key="1">
    <source>
        <dbReference type="EMBL" id="CAG8604076.1"/>
    </source>
</evidence>
<comment type="caution">
    <text evidence="1">The sequence shown here is derived from an EMBL/GenBank/DDBJ whole genome shotgun (WGS) entry which is preliminary data.</text>
</comment>